<name>A0A840AYQ9_9HYPH</name>
<evidence type="ECO:0000256" key="9">
    <source>
        <dbReference type="HAMAP-Rule" id="MF_00365"/>
    </source>
</evidence>
<evidence type="ECO:0000256" key="3">
    <source>
        <dbReference type="ARBA" id="ARBA00020170"/>
    </source>
</evidence>
<sequence length="385" mass="40846">MTASGRAHAPRITRIALSDFRSYAALDLTVGADLVALTGENGAGKTNLIEAISLFTPGRGLRRAELSEMARSGGSGAFAVALTLAGDDLETRLGTGLERAAPGEPLTRRYRIDGDTVGSAAAFADHLRIVWLVPAMDGLFTGAAGDRRRFLDRLVLAIDPKHGSRVSAYERALRSRNRLLEEPNPDRAWLDGIEAEAAALGTAIARIRGDTVRQIAAEIEAGRSEGSPFPHAVLALEGDVDRWLAEDEGTAEPRFRAALREGRSRDAAARRALTGPQASDLLVRHGSKDVAADRASTGEQKALLVGLVLAHARLVAKASDLAPIVLLDEIGAHLDTRRRAALYEGLADLGSQVFMTGADPNLFAELPQSAEILAVKAGRIERGAP</sequence>
<dbReference type="GO" id="GO:0006302">
    <property type="term" value="P:double-strand break repair"/>
    <property type="evidence" value="ECO:0007669"/>
    <property type="project" value="TreeGrafter"/>
</dbReference>
<dbReference type="PROSITE" id="PS00618">
    <property type="entry name" value="RECF_2"/>
    <property type="match status" value="1"/>
</dbReference>
<dbReference type="Gene3D" id="3.40.50.300">
    <property type="entry name" value="P-loop containing nucleotide triphosphate hydrolases"/>
    <property type="match status" value="1"/>
</dbReference>
<evidence type="ECO:0000313" key="13">
    <source>
        <dbReference type="Proteomes" id="UP000553963"/>
    </source>
</evidence>
<evidence type="ECO:0000256" key="7">
    <source>
        <dbReference type="ARBA" id="ARBA00022840"/>
    </source>
</evidence>
<keyword evidence="7 9" id="KW-0067">ATP-binding</keyword>
<dbReference type="GO" id="GO:0000731">
    <property type="term" value="P:DNA synthesis involved in DNA repair"/>
    <property type="evidence" value="ECO:0007669"/>
    <property type="project" value="TreeGrafter"/>
</dbReference>
<evidence type="ECO:0000256" key="4">
    <source>
        <dbReference type="ARBA" id="ARBA00022490"/>
    </source>
</evidence>
<evidence type="ECO:0000256" key="1">
    <source>
        <dbReference type="ARBA" id="ARBA00004496"/>
    </source>
</evidence>
<keyword evidence="9 10" id="KW-0227">DNA damage</keyword>
<comment type="subcellular location">
    <subcellularLocation>
        <location evidence="1 9 10">Cytoplasm</location>
    </subcellularLocation>
</comment>
<dbReference type="InterPro" id="IPR003395">
    <property type="entry name" value="RecF/RecN/SMC_N"/>
</dbReference>
<dbReference type="PANTHER" id="PTHR32182:SF0">
    <property type="entry name" value="DNA REPLICATION AND REPAIR PROTEIN RECF"/>
    <property type="match status" value="1"/>
</dbReference>
<dbReference type="PROSITE" id="PS00617">
    <property type="entry name" value="RECF_1"/>
    <property type="match status" value="1"/>
</dbReference>
<protein>
    <recommendedName>
        <fullName evidence="3 9">DNA replication and repair protein RecF</fullName>
    </recommendedName>
</protein>
<keyword evidence="8 9" id="KW-0238">DNA-binding</keyword>
<keyword evidence="4 9" id="KW-0963">Cytoplasm</keyword>
<dbReference type="RefSeq" id="WP_183401243.1">
    <property type="nucleotide sequence ID" value="NZ_JACIDS010000006.1"/>
</dbReference>
<dbReference type="Gene3D" id="1.20.1050.90">
    <property type="entry name" value="RecF/RecN/SMC, N-terminal domain"/>
    <property type="match status" value="1"/>
</dbReference>
<feature type="binding site" evidence="9">
    <location>
        <begin position="39"/>
        <end position="46"/>
    </location>
    <ligand>
        <name>ATP</name>
        <dbReference type="ChEBI" id="CHEBI:30616"/>
    </ligand>
</feature>
<keyword evidence="6 9" id="KW-0547">Nucleotide-binding</keyword>
<dbReference type="GO" id="GO:0009432">
    <property type="term" value="P:SOS response"/>
    <property type="evidence" value="ECO:0007669"/>
    <property type="project" value="UniProtKB-UniRule"/>
</dbReference>
<evidence type="ECO:0000256" key="10">
    <source>
        <dbReference type="RuleBase" id="RU000578"/>
    </source>
</evidence>
<keyword evidence="13" id="KW-1185">Reference proteome</keyword>
<dbReference type="Pfam" id="PF02463">
    <property type="entry name" value="SMC_N"/>
    <property type="match status" value="1"/>
</dbReference>
<evidence type="ECO:0000256" key="2">
    <source>
        <dbReference type="ARBA" id="ARBA00008016"/>
    </source>
</evidence>
<dbReference type="InterPro" id="IPR018078">
    <property type="entry name" value="DNA-binding_RecF_CS"/>
</dbReference>
<dbReference type="Proteomes" id="UP000553963">
    <property type="component" value="Unassembled WGS sequence"/>
</dbReference>
<keyword evidence="5 9" id="KW-0235">DNA replication</keyword>
<feature type="domain" description="AAA+ ATPase" evidence="11">
    <location>
        <begin position="31"/>
        <end position="379"/>
    </location>
</feature>
<dbReference type="GO" id="GO:0006260">
    <property type="term" value="P:DNA replication"/>
    <property type="evidence" value="ECO:0007669"/>
    <property type="project" value="UniProtKB-UniRule"/>
</dbReference>
<dbReference type="InterPro" id="IPR003593">
    <property type="entry name" value="AAA+_ATPase"/>
</dbReference>
<proteinExistence type="inferred from homology"/>
<dbReference type="InterPro" id="IPR042174">
    <property type="entry name" value="RecF_2"/>
</dbReference>
<organism evidence="12 13">
    <name type="scientific">Kaistia hirudinis</name>
    <dbReference type="NCBI Taxonomy" id="1293440"/>
    <lineage>
        <taxon>Bacteria</taxon>
        <taxon>Pseudomonadati</taxon>
        <taxon>Pseudomonadota</taxon>
        <taxon>Alphaproteobacteria</taxon>
        <taxon>Hyphomicrobiales</taxon>
        <taxon>Kaistiaceae</taxon>
        <taxon>Kaistia</taxon>
    </lineage>
</organism>
<evidence type="ECO:0000259" key="11">
    <source>
        <dbReference type="SMART" id="SM00382"/>
    </source>
</evidence>
<evidence type="ECO:0000256" key="5">
    <source>
        <dbReference type="ARBA" id="ARBA00022705"/>
    </source>
</evidence>
<evidence type="ECO:0000256" key="8">
    <source>
        <dbReference type="ARBA" id="ARBA00023125"/>
    </source>
</evidence>
<comment type="similarity">
    <text evidence="2 9 10">Belongs to the RecF family.</text>
</comment>
<dbReference type="PANTHER" id="PTHR32182">
    <property type="entry name" value="DNA REPLICATION AND REPAIR PROTEIN RECF"/>
    <property type="match status" value="1"/>
</dbReference>
<keyword evidence="9 10" id="KW-0234">DNA repair</keyword>
<dbReference type="SMART" id="SM00382">
    <property type="entry name" value="AAA"/>
    <property type="match status" value="1"/>
</dbReference>
<dbReference type="InterPro" id="IPR001238">
    <property type="entry name" value="DNA-binding_RecF"/>
</dbReference>
<dbReference type="GO" id="GO:0005737">
    <property type="term" value="C:cytoplasm"/>
    <property type="evidence" value="ECO:0007669"/>
    <property type="project" value="UniProtKB-SubCell"/>
</dbReference>
<comment type="function">
    <text evidence="9 10">The RecF protein is involved in DNA metabolism; it is required for DNA replication and normal SOS inducibility. RecF binds preferentially to single-stranded, linear DNA. It also seems to bind ATP.</text>
</comment>
<dbReference type="NCBIfam" id="TIGR00611">
    <property type="entry name" value="recf"/>
    <property type="match status" value="1"/>
</dbReference>
<dbReference type="InterPro" id="IPR027417">
    <property type="entry name" value="P-loop_NTPase"/>
</dbReference>
<accession>A0A840AYQ9</accession>
<gene>
    <name evidence="9" type="primary">recF</name>
    <name evidence="12" type="ORF">GGR25_004678</name>
</gene>
<dbReference type="AlphaFoldDB" id="A0A840AYQ9"/>
<dbReference type="SUPFAM" id="SSF52540">
    <property type="entry name" value="P-loop containing nucleoside triphosphate hydrolases"/>
    <property type="match status" value="1"/>
</dbReference>
<evidence type="ECO:0000313" key="12">
    <source>
        <dbReference type="EMBL" id="MBB3933605.1"/>
    </source>
</evidence>
<dbReference type="EMBL" id="JACIDS010000006">
    <property type="protein sequence ID" value="MBB3933605.1"/>
    <property type="molecule type" value="Genomic_DNA"/>
</dbReference>
<dbReference type="HAMAP" id="MF_00365">
    <property type="entry name" value="RecF"/>
    <property type="match status" value="1"/>
</dbReference>
<dbReference type="GO" id="GO:0005524">
    <property type="term" value="F:ATP binding"/>
    <property type="evidence" value="ECO:0007669"/>
    <property type="project" value="UniProtKB-UniRule"/>
</dbReference>
<dbReference type="GO" id="GO:0003697">
    <property type="term" value="F:single-stranded DNA binding"/>
    <property type="evidence" value="ECO:0007669"/>
    <property type="project" value="UniProtKB-UniRule"/>
</dbReference>
<comment type="caution">
    <text evidence="12">The sequence shown here is derived from an EMBL/GenBank/DDBJ whole genome shotgun (WGS) entry which is preliminary data.</text>
</comment>
<evidence type="ECO:0000256" key="6">
    <source>
        <dbReference type="ARBA" id="ARBA00022741"/>
    </source>
</evidence>
<reference evidence="12 13" key="1">
    <citation type="submission" date="2020-08" db="EMBL/GenBank/DDBJ databases">
        <title>Genomic Encyclopedia of Type Strains, Phase IV (KMG-IV): sequencing the most valuable type-strain genomes for metagenomic binning, comparative biology and taxonomic classification.</title>
        <authorList>
            <person name="Goeker M."/>
        </authorList>
    </citation>
    <scope>NUCLEOTIDE SEQUENCE [LARGE SCALE GENOMIC DNA]</scope>
    <source>
        <strain evidence="12 13">DSM 25966</strain>
    </source>
</reference>
<keyword evidence="9 10" id="KW-0742">SOS response</keyword>